<dbReference type="Proteomes" id="UP001163823">
    <property type="component" value="Chromosome 12"/>
</dbReference>
<dbReference type="PANTHER" id="PTHR48063">
    <property type="entry name" value="LRR RECEPTOR-LIKE KINASE"/>
    <property type="match status" value="1"/>
</dbReference>
<keyword evidence="7 11" id="KW-1133">Transmembrane helix</keyword>
<dbReference type="InterPro" id="IPR046956">
    <property type="entry name" value="RLP23-like"/>
</dbReference>
<dbReference type="SUPFAM" id="SSF52058">
    <property type="entry name" value="L domain-like"/>
    <property type="match status" value="1"/>
</dbReference>
<dbReference type="KEGG" id="qsa:O6P43_029995"/>
<proteinExistence type="inferred from homology"/>
<keyword evidence="4 11" id="KW-0812">Transmembrane</keyword>
<keyword evidence="8 11" id="KW-0472">Membrane</keyword>
<dbReference type="GO" id="GO:0016020">
    <property type="term" value="C:membrane"/>
    <property type="evidence" value="ECO:0007669"/>
    <property type="project" value="UniProtKB-SubCell"/>
</dbReference>
<keyword evidence="12" id="KW-0808">Transferase</keyword>
<dbReference type="PRINTS" id="PR00019">
    <property type="entry name" value="LEURICHRPT"/>
</dbReference>
<evidence type="ECO:0000256" key="7">
    <source>
        <dbReference type="ARBA" id="ARBA00022989"/>
    </source>
</evidence>
<evidence type="ECO:0000256" key="11">
    <source>
        <dbReference type="SAM" id="Phobius"/>
    </source>
</evidence>
<evidence type="ECO:0000256" key="5">
    <source>
        <dbReference type="ARBA" id="ARBA00022729"/>
    </source>
</evidence>
<name>A0AAD7L1K1_QUISA</name>
<dbReference type="AlphaFoldDB" id="A0AAD7L1K1"/>
<keyword evidence="10" id="KW-0325">Glycoprotein</keyword>
<keyword evidence="3" id="KW-0433">Leucine-rich repeat</keyword>
<dbReference type="Pfam" id="PF00560">
    <property type="entry name" value="LRR_1"/>
    <property type="match status" value="1"/>
</dbReference>
<organism evidence="12 13">
    <name type="scientific">Quillaja saponaria</name>
    <name type="common">Soap bark tree</name>
    <dbReference type="NCBI Taxonomy" id="32244"/>
    <lineage>
        <taxon>Eukaryota</taxon>
        <taxon>Viridiplantae</taxon>
        <taxon>Streptophyta</taxon>
        <taxon>Embryophyta</taxon>
        <taxon>Tracheophyta</taxon>
        <taxon>Spermatophyta</taxon>
        <taxon>Magnoliopsida</taxon>
        <taxon>eudicotyledons</taxon>
        <taxon>Gunneridae</taxon>
        <taxon>Pentapetalae</taxon>
        <taxon>rosids</taxon>
        <taxon>fabids</taxon>
        <taxon>Fabales</taxon>
        <taxon>Quillajaceae</taxon>
        <taxon>Quillaja</taxon>
    </lineage>
</organism>
<protein>
    <submittedName>
        <fullName evidence="12">Leucine-rich receptor-like kinase family protein</fullName>
    </submittedName>
</protein>
<dbReference type="EMBL" id="JARAOO010000012">
    <property type="protein sequence ID" value="KAJ7949687.1"/>
    <property type="molecule type" value="Genomic_DNA"/>
</dbReference>
<keyword evidence="9 12" id="KW-0675">Receptor</keyword>
<dbReference type="Pfam" id="PF13855">
    <property type="entry name" value="LRR_8"/>
    <property type="match status" value="1"/>
</dbReference>
<sequence length="226" mass="24867">MTVVAVKGEEIEFGKNLGLLKSIDLSCNNLTGKIPPNLTSLVGLISLNLSKNNLMGFIPNGIGQLKRLESLDLSRNMLFGGLPESFTNLSFLSHLNISFNNLSGKIPLSTQLQSMEASAFIGNDGLCGPPLTKEYCTEDGNNSPNPSVTSSNQMNDNEREQNGLISFGFYFSLAVGFIVGFWEVCGSLILISSWRYAYFQLFDNIKDWMHVKAVVFVASLQRTFQC</sequence>
<evidence type="ECO:0000313" key="12">
    <source>
        <dbReference type="EMBL" id="KAJ7949687.1"/>
    </source>
</evidence>
<keyword evidence="5" id="KW-0732">Signal</keyword>
<dbReference type="InterPro" id="IPR032675">
    <property type="entry name" value="LRR_dom_sf"/>
</dbReference>
<dbReference type="InterPro" id="IPR001611">
    <property type="entry name" value="Leu-rich_rpt"/>
</dbReference>
<evidence type="ECO:0000256" key="1">
    <source>
        <dbReference type="ARBA" id="ARBA00004479"/>
    </source>
</evidence>
<reference evidence="12" key="1">
    <citation type="journal article" date="2023" name="Science">
        <title>Elucidation of the pathway for biosynthesis of saponin adjuvants from the soapbark tree.</title>
        <authorList>
            <person name="Reed J."/>
            <person name="Orme A."/>
            <person name="El-Demerdash A."/>
            <person name="Owen C."/>
            <person name="Martin L.B.B."/>
            <person name="Misra R.C."/>
            <person name="Kikuchi S."/>
            <person name="Rejzek M."/>
            <person name="Martin A.C."/>
            <person name="Harkess A."/>
            <person name="Leebens-Mack J."/>
            <person name="Louveau T."/>
            <person name="Stephenson M.J."/>
            <person name="Osbourn A."/>
        </authorList>
    </citation>
    <scope>NUCLEOTIDE SEQUENCE</scope>
    <source>
        <strain evidence="12">S10</strain>
    </source>
</reference>
<evidence type="ECO:0000256" key="4">
    <source>
        <dbReference type="ARBA" id="ARBA00022692"/>
    </source>
</evidence>
<keyword evidence="13" id="KW-1185">Reference proteome</keyword>
<accession>A0AAD7L1K1</accession>
<keyword evidence="6" id="KW-0677">Repeat</keyword>
<gene>
    <name evidence="12" type="ORF">O6P43_029995</name>
</gene>
<dbReference type="GO" id="GO:0016301">
    <property type="term" value="F:kinase activity"/>
    <property type="evidence" value="ECO:0007669"/>
    <property type="project" value="UniProtKB-KW"/>
</dbReference>
<feature type="transmembrane region" description="Helical" evidence="11">
    <location>
        <begin position="167"/>
        <end position="191"/>
    </location>
</feature>
<evidence type="ECO:0000313" key="13">
    <source>
        <dbReference type="Proteomes" id="UP001163823"/>
    </source>
</evidence>
<dbReference type="FunFam" id="3.80.10.10:FF:000111">
    <property type="entry name" value="LRR receptor-like serine/threonine-protein kinase ERECTA"/>
    <property type="match status" value="1"/>
</dbReference>
<evidence type="ECO:0000256" key="10">
    <source>
        <dbReference type="ARBA" id="ARBA00023180"/>
    </source>
</evidence>
<evidence type="ECO:0000256" key="2">
    <source>
        <dbReference type="ARBA" id="ARBA00009592"/>
    </source>
</evidence>
<evidence type="ECO:0000256" key="9">
    <source>
        <dbReference type="ARBA" id="ARBA00023170"/>
    </source>
</evidence>
<evidence type="ECO:0000256" key="3">
    <source>
        <dbReference type="ARBA" id="ARBA00022614"/>
    </source>
</evidence>
<evidence type="ECO:0000256" key="8">
    <source>
        <dbReference type="ARBA" id="ARBA00023136"/>
    </source>
</evidence>
<dbReference type="Gene3D" id="3.80.10.10">
    <property type="entry name" value="Ribonuclease Inhibitor"/>
    <property type="match status" value="1"/>
</dbReference>
<comment type="subcellular location">
    <subcellularLocation>
        <location evidence="1">Membrane</location>
        <topology evidence="1">Single-pass type I membrane protein</topology>
    </subcellularLocation>
</comment>
<comment type="caution">
    <text evidence="12">The sequence shown here is derived from an EMBL/GenBank/DDBJ whole genome shotgun (WGS) entry which is preliminary data.</text>
</comment>
<keyword evidence="12" id="KW-0418">Kinase</keyword>
<comment type="similarity">
    <text evidence="2">Belongs to the RLP family.</text>
</comment>
<evidence type="ECO:0000256" key="6">
    <source>
        <dbReference type="ARBA" id="ARBA00022737"/>
    </source>
</evidence>
<dbReference type="PANTHER" id="PTHR48063:SF98">
    <property type="entry name" value="LRR RECEPTOR-LIKE SERINE_THREONINE-PROTEIN KINASE FLS2"/>
    <property type="match status" value="1"/>
</dbReference>